<evidence type="ECO:0000313" key="2">
    <source>
        <dbReference type="Proteomes" id="UP001148838"/>
    </source>
</evidence>
<proteinExistence type="predicted"/>
<name>A0ABQ8SEE8_PERAM</name>
<evidence type="ECO:0000313" key="1">
    <source>
        <dbReference type="EMBL" id="KAJ4432363.1"/>
    </source>
</evidence>
<accession>A0ABQ8SEE8</accession>
<sequence length="563" mass="66340">MSPVASTESYPAFAHIGLRENPGKNLNQVTFPDQELNPGHLVSWPDALIVTPQVFGKRAELRPVPEQDVAPVKEKDDHIKDSFYEELEQTFDPLPRYHMKILLADFNAKVGREDIFKTTIGKESLHTTSNDNGVRFAVLASSDEVEEELDVNSMWENIRDNIKIAAEQGIGYYETKKKKPWFDEDCCMVVERRKQAKLKFLQDPVEANRDNYFNKRREANRTLRNKKRDYLKEKLNEIMEKKWEYKGTVHQLFIDFKKAYDSVKREVLCDILIEFGIPKKLVRLIKMCLSETYSRVRIELLLITKIQKKISHRKTKVFGFCGNNTLRTKIVIEEKMIEQVNSFTYLGCDLSYISSTDVENKLNKFLRLIGTIKRTLINKVDRQTVLRFYKTLAIATLLYGSETWILTRAQHRRIEAAEMRLLRPLAGFRLQDHKRNEDIRQELTIESITTIIEKYRNNWYDHITRMPNDRIPFKTWCYRPTRRRRVGRPKDVGETSLADKILEAEQAIGLNHDDDDDMHQTQNFINLRVFVMVMYIARDWINLAHDRERWRAYVRAAMNLRVA</sequence>
<protein>
    <recommendedName>
        <fullName evidence="3">Reverse transcriptase domain-containing protein</fullName>
    </recommendedName>
</protein>
<organism evidence="1 2">
    <name type="scientific">Periplaneta americana</name>
    <name type="common">American cockroach</name>
    <name type="synonym">Blatta americana</name>
    <dbReference type="NCBI Taxonomy" id="6978"/>
    <lineage>
        <taxon>Eukaryota</taxon>
        <taxon>Metazoa</taxon>
        <taxon>Ecdysozoa</taxon>
        <taxon>Arthropoda</taxon>
        <taxon>Hexapoda</taxon>
        <taxon>Insecta</taxon>
        <taxon>Pterygota</taxon>
        <taxon>Neoptera</taxon>
        <taxon>Polyneoptera</taxon>
        <taxon>Dictyoptera</taxon>
        <taxon>Blattodea</taxon>
        <taxon>Blattoidea</taxon>
        <taxon>Blattidae</taxon>
        <taxon>Blattinae</taxon>
        <taxon>Periplaneta</taxon>
    </lineage>
</organism>
<keyword evidence="2" id="KW-1185">Reference proteome</keyword>
<gene>
    <name evidence="1" type="ORF">ANN_20982</name>
</gene>
<comment type="caution">
    <text evidence="1">The sequence shown here is derived from an EMBL/GenBank/DDBJ whole genome shotgun (WGS) entry which is preliminary data.</text>
</comment>
<reference evidence="1 2" key="1">
    <citation type="journal article" date="2022" name="Allergy">
        <title>Genome assembly and annotation of Periplaneta americana reveal a comprehensive cockroach allergen profile.</title>
        <authorList>
            <person name="Wang L."/>
            <person name="Xiong Q."/>
            <person name="Saelim N."/>
            <person name="Wang L."/>
            <person name="Nong W."/>
            <person name="Wan A.T."/>
            <person name="Shi M."/>
            <person name="Liu X."/>
            <person name="Cao Q."/>
            <person name="Hui J.H.L."/>
            <person name="Sookrung N."/>
            <person name="Leung T.F."/>
            <person name="Tungtrongchitr A."/>
            <person name="Tsui S.K.W."/>
        </authorList>
    </citation>
    <scope>NUCLEOTIDE SEQUENCE [LARGE SCALE GENOMIC DNA]</scope>
    <source>
        <strain evidence="1">PWHHKU_190912</strain>
    </source>
</reference>
<evidence type="ECO:0008006" key="3">
    <source>
        <dbReference type="Google" id="ProtNLM"/>
    </source>
</evidence>
<dbReference type="PANTHER" id="PTHR47027:SF20">
    <property type="entry name" value="REVERSE TRANSCRIPTASE-LIKE PROTEIN WITH RNA-DIRECTED DNA POLYMERASE DOMAIN"/>
    <property type="match status" value="1"/>
</dbReference>
<dbReference type="Proteomes" id="UP001148838">
    <property type="component" value="Unassembled WGS sequence"/>
</dbReference>
<dbReference type="PANTHER" id="PTHR47027">
    <property type="entry name" value="REVERSE TRANSCRIPTASE DOMAIN-CONTAINING PROTEIN"/>
    <property type="match status" value="1"/>
</dbReference>
<dbReference type="EMBL" id="JAJSOF020000029">
    <property type="protein sequence ID" value="KAJ4432363.1"/>
    <property type="molecule type" value="Genomic_DNA"/>
</dbReference>